<evidence type="ECO:0000313" key="2">
    <source>
        <dbReference type="Proteomes" id="UP000635885"/>
    </source>
</evidence>
<dbReference type="RefSeq" id="WP_188443088.1">
    <property type="nucleotide sequence ID" value="NZ_BMFD01000007.1"/>
</dbReference>
<organism evidence="1 2">
    <name type="scientific">Belliella aquatica</name>
    <dbReference type="NCBI Taxonomy" id="1323734"/>
    <lineage>
        <taxon>Bacteria</taxon>
        <taxon>Pseudomonadati</taxon>
        <taxon>Bacteroidota</taxon>
        <taxon>Cytophagia</taxon>
        <taxon>Cytophagales</taxon>
        <taxon>Cyclobacteriaceae</taxon>
        <taxon>Belliella</taxon>
    </lineage>
</organism>
<reference evidence="2" key="1">
    <citation type="journal article" date="2019" name="Int. J. Syst. Evol. Microbiol.">
        <title>The Global Catalogue of Microorganisms (GCM) 10K type strain sequencing project: providing services to taxonomists for standard genome sequencing and annotation.</title>
        <authorList>
            <consortium name="The Broad Institute Genomics Platform"/>
            <consortium name="The Broad Institute Genome Sequencing Center for Infectious Disease"/>
            <person name="Wu L."/>
            <person name="Ma J."/>
        </authorList>
    </citation>
    <scope>NUCLEOTIDE SEQUENCE [LARGE SCALE GENOMIC DNA]</scope>
    <source>
        <strain evidence="2">CGMCC 1.12479</strain>
    </source>
</reference>
<dbReference type="Proteomes" id="UP000635885">
    <property type="component" value="Unassembled WGS sequence"/>
</dbReference>
<sequence>MKKSILLLAIALIYSQNSFSQLRGWDINGFTPVEEIEVLHDFKEINNLHKGELIFSKARGAFSISAINAINNRALLKLKTEASMKGASHIFIDYRNIENSVFSKTSMYSATLYKKIKLDLSEVKNKLDGKTITFTIQTTYDRNKSGSRVGSSKIGSKAMIVSDPIEKNGKVIIKINSSGSSNVNKAEEYEIIALEDDLMLLLEEKTKDKSMVLFGVTIK</sequence>
<protein>
    <submittedName>
        <fullName evidence="1">Uncharacterized protein</fullName>
    </submittedName>
</protein>
<proteinExistence type="predicted"/>
<gene>
    <name evidence="1" type="ORF">GCM10010993_23390</name>
</gene>
<keyword evidence="2" id="KW-1185">Reference proteome</keyword>
<accession>A0ABQ1MP56</accession>
<name>A0ABQ1MP56_9BACT</name>
<evidence type="ECO:0000313" key="1">
    <source>
        <dbReference type="EMBL" id="GGC44180.1"/>
    </source>
</evidence>
<dbReference type="EMBL" id="BMFD01000007">
    <property type="protein sequence ID" value="GGC44180.1"/>
    <property type="molecule type" value="Genomic_DNA"/>
</dbReference>
<comment type="caution">
    <text evidence="1">The sequence shown here is derived from an EMBL/GenBank/DDBJ whole genome shotgun (WGS) entry which is preliminary data.</text>
</comment>